<accession>A0AAJ1EX56</accession>
<dbReference type="RefSeq" id="WP_240590094.1">
    <property type="nucleotide sequence ID" value="NZ_JAKUDL010000001.1"/>
</dbReference>
<feature type="signal peptide" evidence="1">
    <location>
        <begin position="1"/>
        <end position="18"/>
    </location>
</feature>
<comment type="caution">
    <text evidence="2">The sequence shown here is derived from an EMBL/GenBank/DDBJ whole genome shotgun (WGS) entry which is preliminary data.</text>
</comment>
<dbReference type="Proteomes" id="UP001297581">
    <property type="component" value="Unassembled WGS sequence"/>
</dbReference>
<dbReference type="EMBL" id="JAKUDL010000001">
    <property type="protein sequence ID" value="MCH4293599.1"/>
    <property type="molecule type" value="Genomic_DNA"/>
</dbReference>
<keyword evidence="3" id="KW-1185">Reference proteome</keyword>
<feature type="chain" id="PRO_5042580983" evidence="1">
    <location>
        <begin position="19"/>
        <end position="96"/>
    </location>
</feature>
<evidence type="ECO:0000256" key="1">
    <source>
        <dbReference type="SAM" id="SignalP"/>
    </source>
</evidence>
<dbReference type="AlphaFoldDB" id="A0AAJ1EX56"/>
<gene>
    <name evidence="2" type="ORF">MJ923_04680</name>
</gene>
<evidence type="ECO:0000313" key="3">
    <source>
        <dbReference type="Proteomes" id="UP001297581"/>
    </source>
</evidence>
<protein>
    <submittedName>
        <fullName evidence="2">Uncharacterized protein</fullName>
    </submittedName>
</protein>
<reference evidence="2 3" key="1">
    <citation type="submission" date="2022-02" db="EMBL/GenBank/DDBJ databases">
        <title>The genome sequence of Shewanella sp. 3B26.</title>
        <authorList>
            <person name="Du J."/>
        </authorList>
    </citation>
    <scope>NUCLEOTIDE SEQUENCE [LARGE SCALE GENOMIC DNA]</scope>
    <source>
        <strain evidence="2 3">3B26</strain>
    </source>
</reference>
<name>A0AAJ1EX56_9GAMM</name>
<keyword evidence="1" id="KW-0732">Signal</keyword>
<organism evidence="2 3">
    <name type="scientific">Shewanella zhuhaiensis</name>
    <dbReference type="NCBI Taxonomy" id="2919576"/>
    <lineage>
        <taxon>Bacteria</taxon>
        <taxon>Pseudomonadati</taxon>
        <taxon>Pseudomonadota</taxon>
        <taxon>Gammaproteobacteria</taxon>
        <taxon>Alteromonadales</taxon>
        <taxon>Shewanellaceae</taxon>
        <taxon>Shewanella</taxon>
    </lineage>
</organism>
<evidence type="ECO:0000313" key="2">
    <source>
        <dbReference type="EMBL" id="MCH4293599.1"/>
    </source>
</evidence>
<proteinExistence type="predicted"/>
<sequence>MRKLVLGCLTLITIAAAADEYKCELDTQDGVFVARYALPLEQIRALPTRLPGSWFVPPRANSRRLYIHRVGECIPKSAHFQSPAINAAEAAFWGKE</sequence>